<keyword evidence="5" id="KW-0560">Oxidoreductase</keyword>
<dbReference type="EMBL" id="JAIWYP010000004">
    <property type="protein sequence ID" value="KAH3842367.1"/>
    <property type="molecule type" value="Genomic_DNA"/>
</dbReference>
<dbReference type="InterPro" id="IPR045170">
    <property type="entry name" value="MTOX"/>
</dbReference>
<dbReference type="InterPro" id="IPR036188">
    <property type="entry name" value="FAD/NAD-bd_sf"/>
</dbReference>
<protein>
    <recommendedName>
        <fullName evidence="6">FAD dependent oxidoreductase domain-containing protein</fullName>
    </recommendedName>
</protein>
<organism evidence="7 8">
    <name type="scientific">Dreissena polymorpha</name>
    <name type="common">Zebra mussel</name>
    <name type="synonym">Mytilus polymorpha</name>
    <dbReference type="NCBI Taxonomy" id="45954"/>
    <lineage>
        <taxon>Eukaryota</taxon>
        <taxon>Metazoa</taxon>
        <taxon>Spiralia</taxon>
        <taxon>Lophotrochozoa</taxon>
        <taxon>Mollusca</taxon>
        <taxon>Bivalvia</taxon>
        <taxon>Autobranchia</taxon>
        <taxon>Heteroconchia</taxon>
        <taxon>Euheterodonta</taxon>
        <taxon>Imparidentia</taxon>
        <taxon>Neoheterodontei</taxon>
        <taxon>Myida</taxon>
        <taxon>Dreissenoidea</taxon>
        <taxon>Dreissenidae</taxon>
        <taxon>Dreissena</taxon>
    </lineage>
</organism>
<keyword evidence="4" id="KW-0274">FAD</keyword>
<accession>A0A9D4KN95</accession>
<keyword evidence="8" id="KW-1185">Reference proteome</keyword>
<evidence type="ECO:0000256" key="2">
    <source>
        <dbReference type="ARBA" id="ARBA00010989"/>
    </source>
</evidence>
<dbReference type="Gene3D" id="3.30.9.10">
    <property type="entry name" value="D-Amino Acid Oxidase, subunit A, domain 2"/>
    <property type="match status" value="1"/>
</dbReference>
<gene>
    <name evidence="7" type="ORF">DPMN_115864</name>
</gene>
<dbReference type="SUPFAM" id="SSF51905">
    <property type="entry name" value="FAD/NAD(P)-binding domain"/>
    <property type="match status" value="1"/>
</dbReference>
<evidence type="ECO:0000313" key="7">
    <source>
        <dbReference type="EMBL" id="KAH3842367.1"/>
    </source>
</evidence>
<dbReference type="GO" id="GO:0050660">
    <property type="term" value="F:flavin adenine dinucleotide binding"/>
    <property type="evidence" value="ECO:0007669"/>
    <property type="project" value="InterPro"/>
</dbReference>
<reference evidence="7" key="2">
    <citation type="submission" date="2020-11" db="EMBL/GenBank/DDBJ databases">
        <authorList>
            <person name="McCartney M.A."/>
            <person name="Auch B."/>
            <person name="Kono T."/>
            <person name="Mallez S."/>
            <person name="Becker A."/>
            <person name="Gohl D.M."/>
            <person name="Silverstein K.A.T."/>
            <person name="Koren S."/>
            <person name="Bechman K.B."/>
            <person name="Herman A."/>
            <person name="Abrahante J.E."/>
            <person name="Garbe J."/>
        </authorList>
    </citation>
    <scope>NUCLEOTIDE SEQUENCE</scope>
    <source>
        <strain evidence="7">Duluth1</strain>
        <tissue evidence="7">Whole animal</tissue>
    </source>
</reference>
<dbReference type="Pfam" id="PF01266">
    <property type="entry name" value="DAO"/>
    <property type="match status" value="1"/>
</dbReference>
<reference evidence="7" key="1">
    <citation type="journal article" date="2019" name="bioRxiv">
        <title>The Genome of the Zebra Mussel, Dreissena polymorpha: A Resource for Invasive Species Research.</title>
        <authorList>
            <person name="McCartney M.A."/>
            <person name="Auch B."/>
            <person name="Kono T."/>
            <person name="Mallez S."/>
            <person name="Zhang Y."/>
            <person name="Obille A."/>
            <person name="Becker A."/>
            <person name="Abrahante J.E."/>
            <person name="Garbe J."/>
            <person name="Badalamenti J.P."/>
            <person name="Herman A."/>
            <person name="Mangelson H."/>
            <person name="Liachko I."/>
            <person name="Sullivan S."/>
            <person name="Sone E.D."/>
            <person name="Koren S."/>
            <person name="Silverstein K.A.T."/>
            <person name="Beckman K.B."/>
            <person name="Gohl D.M."/>
        </authorList>
    </citation>
    <scope>NUCLEOTIDE SEQUENCE</scope>
    <source>
        <strain evidence="7">Duluth1</strain>
        <tissue evidence="7">Whole animal</tissue>
    </source>
</reference>
<evidence type="ECO:0000256" key="3">
    <source>
        <dbReference type="ARBA" id="ARBA00022630"/>
    </source>
</evidence>
<dbReference type="InterPro" id="IPR006076">
    <property type="entry name" value="FAD-dep_OxRdtase"/>
</dbReference>
<feature type="domain" description="FAD dependent oxidoreductase" evidence="6">
    <location>
        <begin position="3"/>
        <end position="335"/>
    </location>
</feature>
<evidence type="ECO:0000256" key="4">
    <source>
        <dbReference type="ARBA" id="ARBA00022827"/>
    </source>
</evidence>
<evidence type="ECO:0000313" key="8">
    <source>
        <dbReference type="Proteomes" id="UP000828390"/>
    </source>
</evidence>
<comment type="similarity">
    <text evidence="2">Belongs to the MSOX/MTOX family.</text>
</comment>
<keyword evidence="3" id="KW-0285">Flavoprotein</keyword>
<proteinExistence type="inferred from homology"/>
<dbReference type="AlphaFoldDB" id="A0A9D4KN95"/>
<evidence type="ECO:0000259" key="6">
    <source>
        <dbReference type="Pfam" id="PF01266"/>
    </source>
</evidence>
<sequence>MFDLCIVGAGMMGSAAARHASLISGIKLCLVGPSEPQDKASVDHGIFGAHYDEGRITRCSDPDPVWATLAQESIKRYRDIERASGISFYSEVGALMVGKTDTPYIANVFDVAKEQNIPTKRLNSAELQEHFPYIKFNSSDGGLFEYQNAGHISPRKLVHAQKMLAMKNGCTYIDDVVTKVHMSVAKNGDYVMNVETKGGDKAIVCKKVLLATGAFTELNALLPGIKVDQVLCPLTVSLVEVSKEQAEQQLKSMPSVIYRGDGHASWHRDFPRYEDNGVGYYMLPPIKYPDGRYYIKLGHFHGTVLRRLQGSGEVKEWFLNGDHQLAEQTAALIKSLFKDVPMSRWHGDSCVVVETPTNRTLHRHGTCPAGGGNWRERLCCKKQRRDRSYCGNDDVTRMGFTHTTRRFSIKNDNWKTNYHKVEDMNVSIYFERF</sequence>
<dbReference type="Proteomes" id="UP000828390">
    <property type="component" value="Unassembled WGS sequence"/>
</dbReference>
<dbReference type="PANTHER" id="PTHR10961">
    <property type="entry name" value="PEROXISOMAL SARCOSINE OXIDASE"/>
    <property type="match status" value="1"/>
</dbReference>
<evidence type="ECO:0000256" key="5">
    <source>
        <dbReference type="ARBA" id="ARBA00023002"/>
    </source>
</evidence>
<evidence type="ECO:0000256" key="1">
    <source>
        <dbReference type="ARBA" id="ARBA00001974"/>
    </source>
</evidence>
<dbReference type="PANTHER" id="PTHR10961:SF10">
    <property type="entry name" value="FAD DEPENDENT OXIDOREDUCTASE DOMAIN-CONTAINING PROTEIN"/>
    <property type="match status" value="1"/>
</dbReference>
<comment type="cofactor">
    <cofactor evidence="1">
        <name>FAD</name>
        <dbReference type="ChEBI" id="CHEBI:57692"/>
    </cofactor>
</comment>
<dbReference type="Gene3D" id="3.50.50.60">
    <property type="entry name" value="FAD/NAD(P)-binding domain"/>
    <property type="match status" value="1"/>
</dbReference>
<name>A0A9D4KN95_DREPO</name>
<dbReference type="GO" id="GO:0008115">
    <property type="term" value="F:sarcosine oxidase activity"/>
    <property type="evidence" value="ECO:0007669"/>
    <property type="project" value="TreeGrafter"/>
</dbReference>
<comment type="caution">
    <text evidence="7">The sequence shown here is derived from an EMBL/GenBank/DDBJ whole genome shotgun (WGS) entry which is preliminary data.</text>
</comment>